<accession>A0A6J6ECZ5</accession>
<gene>
    <name evidence="2" type="ORF">UFOPK1603_01359</name>
    <name evidence="3" type="ORF">UFOPK2143_01312</name>
    <name evidence="4" type="ORF">UFOPK2350_01751</name>
</gene>
<feature type="region of interest" description="Disordered" evidence="1">
    <location>
        <begin position="1"/>
        <end position="37"/>
    </location>
</feature>
<name>A0A6J6ECZ5_9ZZZZ</name>
<dbReference type="EMBL" id="CAEZXE010000213">
    <property type="protein sequence ID" value="CAB4694516.1"/>
    <property type="molecule type" value="Genomic_DNA"/>
</dbReference>
<dbReference type="EMBL" id="CAEZTG010000142">
    <property type="protein sequence ID" value="CAB4574292.1"/>
    <property type="molecule type" value="Genomic_DNA"/>
</dbReference>
<reference evidence="2" key="1">
    <citation type="submission" date="2020-05" db="EMBL/GenBank/DDBJ databases">
        <authorList>
            <person name="Chiriac C."/>
            <person name="Salcher M."/>
            <person name="Ghai R."/>
            <person name="Kavagutti S V."/>
        </authorList>
    </citation>
    <scope>NUCLEOTIDE SEQUENCE</scope>
</reference>
<organism evidence="2">
    <name type="scientific">freshwater metagenome</name>
    <dbReference type="NCBI Taxonomy" id="449393"/>
    <lineage>
        <taxon>unclassified sequences</taxon>
        <taxon>metagenomes</taxon>
        <taxon>ecological metagenomes</taxon>
    </lineage>
</organism>
<feature type="compositionally biased region" description="Basic and acidic residues" evidence="1">
    <location>
        <begin position="7"/>
        <end position="19"/>
    </location>
</feature>
<dbReference type="EMBL" id="CAEZVV010000096">
    <property type="protein sequence ID" value="CAB4651582.1"/>
    <property type="molecule type" value="Genomic_DNA"/>
</dbReference>
<evidence type="ECO:0000313" key="3">
    <source>
        <dbReference type="EMBL" id="CAB4651582.1"/>
    </source>
</evidence>
<dbReference type="AlphaFoldDB" id="A0A6J6ECZ5"/>
<protein>
    <submittedName>
        <fullName evidence="2">Unannotated protein</fullName>
    </submittedName>
</protein>
<sequence>MGAQRTSFEKLQRDRDKKAKQALKRERRQTGEPRIGADGEEELVELSAEGELSAAELLAQIELIHKQLDDKVIDFDEFEERKADLMARLPID</sequence>
<proteinExistence type="predicted"/>
<evidence type="ECO:0000313" key="4">
    <source>
        <dbReference type="EMBL" id="CAB4694516.1"/>
    </source>
</evidence>
<evidence type="ECO:0000256" key="1">
    <source>
        <dbReference type="SAM" id="MobiDB-lite"/>
    </source>
</evidence>
<feature type="compositionally biased region" description="Basic and acidic residues" evidence="1">
    <location>
        <begin position="28"/>
        <end position="37"/>
    </location>
</feature>
<evidence type="ECO:0000313" key="2">
    <source>
        <dbReference type="EMBL" id="CAB4574292.1"/>
    </source>
</evidence>